<name>A0ABY1VLI5_9ACTO</name>
<dbReference type="InterPro" id="IPR050330">
    <property type="entry name" value="Bact_OuterMem_StrucFunc"/>
</dbReference>
<dbReference type="Pfam" id="PF00691">
    <property type="entry name" value="OmpA"/>
    <property type="match status" value="1"/>
</dbReference>
<dbReference type="InterPro" id="IPR036737">
    <property type="entry name" value="OmpA-like_sf"/>
</dbReference>
<protein>
    <submittedName>
        <fullName evidence="8">Outer membrane porin F</fullName>
    </submittedName>
</protein>
<reference evidence="8 9" key="1">
    <citation type="submission" date="2018-06" db="EMBL/GenBank/DDBJ databases">
        <authorList>
            <consortium name="Pathogen Informatics"/>
            <person name="Doyle S."/>
        </authorList>
    </citation>
    <scope>NUCLEOTIDE SEQUENCE [LARGE SCALE GENOMIC DNA]</scope>
    <source>
        <strain evidence="8 9">NCTC11535</strain>
    </source>
</reference>
<feature type="chain" id="PRO_5046249309" evidence="6">
    <location>
        <begin position="24"/>
        <end position="516"/>
    </location>
</feature>
<dbReference type="RefSeq" id="WP_126622315.1">
    <property type="nucleotide sequence ID" value="NZ_UAPQ01000001.1"/>
</dbReference>
<dbReference type="PROSITE" id="PS51123">
    <property type="entry name" value="OMPA_2"/>
    <property type="match status" value="1"/>
</dbReference>
<keyword evidence="9" id="KW-1185">Reference proteome</keyword>
<dbReference type="PRINTS" id="PR01021">
    <property type="entry name" value="OMPADOMAIN"/>
</dbReference>
<dbReference type="EMBL" id="UAPQ01000001">
    <property type="protein sequence ID" value="SPT52969.1"/>
    <property type="molecule type" value="Genomic_DNA"/>
</dbReference>
<evidence type="ECO:0000313" key="8">
    <source>
        <dbReference type="EMBL" id="SPT52969.1"/>
    </source>
</evidence>
<keyword evidence="2 4" id="KW-0472">Membrane</keyword>
<evidence type="ECO:0000256" key="3">
    <source>
        <dbReference type="ARBA" id="ARBA00023237"/>
    </source>
</evidence>
<dbReference type="Gene3D" id="3.30.1330.60">
    <property type="entry name" value="OmpA-like domain"/>
    <property type="match status" value="1"/>
</dbReference>
<accession>A0ABY1VLI5</accession>
<feature type="compositionally biased region" description="Basic and acidic residues" evidence="5">
    <location>
        <begin position="320"/>
        <end position="330"/>
    </location>
</feature>
<dbReference type="CDD" id="cd07185">
    <property type="entry name" value="OmpA_C-like"/>
    <property type="match status" value="1"/>
</dbReference>
<dbReference type="SUPFAM" id="SSF103088">
    <property type="entry name" value="OmpA-like"/>
    <property type="match status" value="1"/>
</dbReference>
<gene>
    <name evidence="8" type="primary">oprF_1</name>
    <name evidence="8" type="ORF">NCTC11535_00623</name>
</gene>
<dbReference type="PROSITE" id="PS51318">
    <property type="entry name" value="TAT"/>
    <property type="match status" value="1"/>
</dbReference>
<evidence type="ECO:0000256" key="5">
    <source>
        <dbReference type="SAM" id="MobiDB-lite"/>
    </source>
</evidence>
<evidence type="ECO:0000256" key="1">
    <source>
        <dbReference type="ARBA" id="ARBA00004442"/>
    </source>
</evidence>
<dbReference type="InterPro" id="IPR006664">
    <property type="entry name" value="OMP_bac"/>
</dbReference>
<evidence type="ECO:0000256" key="6">
    <source>
        <dbReference type="SAM" id="SignalP"/>
    </source>
</evidence>
<comment type="subcellular location">
    <subcellularLocation>
        <location evidence="1">Cell outer membrane</location>
    </subcellularLocation>
</comment>
<evidence type="ECO:0000256" key="2">
    <source>
        <dbReference type="ARBA" id="ARBA00023136"/>
    </source>
</evidence>
<dbReference type="InterPro" id="IPR006665">
    <property type="entry name" value="OmpA-like"/>
</dbReference>
<dbReference type="Proteomes" id="UP000250006">
    <property type="component" value="Unassembled WGS sequence"/>
</dbReference>
<dbReference type="InterPro" id="IPR006311">
    <property type="entry name" value="TAT_signal"/>
</dbReference>
<sequence length="516" mass="53639">MSTVSRRRIMLATFAAAGLPVLAACGKADGKGGGSATASPAAGGASPGAAAAIKLRTALNGASWDVTVGPAAVRDGLTVLRVAYSPVAGEDHKLGFGQFSGGDTGNLGGFRLLSLANDVMYPVIGGDASPLFDGVKAGEWIELYPVFSALPETINSVEVLLPHSGVVLGVPVVGPGQAGFDLDKALENADADRTAEGTNRIVTSSVVSDGSADTKEDEGVTTVTINGDVTFDSGSATLSAQADAILASVVQQLQRFPSGGSMQVTGHTDDVLDDASNQTLSEQRAKAVADRLGQLTSLNAWQQTVAGKGESQPRVPNDSDENRQANRRVEVVLTPTNPKEGQEAKPTAPPSLAPGQMPTAKGPVGAGKDGVDVQYQGQTIHVWMEKVIRTQGYLVGEVLMRSTADVEFPYGAFNLPRAFKAVDWYQDSFRVDNLTLLKGNTYLPVAGYLVGGEDAKPLADVMRVELKGGGEPLHLPAVWPDTGEDKVVLDLPAGDESESSTPVLTLRLTDIPVEQG</sequence>
<feature type="domain" description="OmpA-like" evidence="7">
    <location>
        <begin position="218"/>
        <end position="337"/>
    </location>
</feature>
<comment type="caution">
    <text evidence="8">The sequence shown here is derived from an EMBL/GenBank/DDBJ whole genome shotgun (WGS) entry which is preliminary data.</text>
</comment>
<dbReference type="PROSITE" id="PS51257">
    <property type="entry name" value="PROKAR_LIPOPROTEIN"/>
    <property type="match status" value="1"/>
</dbReference>
<evidence type="ECO:0000256" key="4">
    <source>
        <dbReference type="PROSITE-ProRule" id="PRU00473"/>
    </source>
</evidence>
<evidence type="ECO:0000259" key="7">
    <source>
        <dbReference type="PROSITE" id="PS51123"/>
    </source>
</evidence>
<proteinExistence type="predicted"/>
<feature type="signal peptide" evidence="6">
    <location>
        <begin position="1"/>
        <end position="23"/>
    </location>
</feature>
<feature type="region of interest" description="Disordered" evidence="5">
    <location>
        <begin position="305"/>
        <end position="367"/>
    </location>
</feature>
<organism evidence="8 9">
    <name type="scientific">Actinomyces bovis</name>
    <dbReference type="NCBI Taxonomy" id="1658"/>
    <lineage>
        <taxon>Bacteria</taxon>
        <taxon>Bacillati</taxon>
        <taxon>Actinomycetota</taxon>
        <taxon>Actinomycetes</taxon>
        <taxon>Actinomycetales</taxon>
        <taxon>Actinomycetaceae</taxon>
        <taxon>Actinomyces</taxon>
    </lineage>
</organism>
<dbReference type="PANTHER" id="PTHR30329">
    <property type="entry name" value="STATOR ELEMENT OF FLAGELLAR MOTOR COMPLEX"/>
    <property type="match status" value="1"/>
</dbReference>
<keyword evidence="6" id="KW-0732">Signal</keyword>
<keyword evidence="3" id="KW-0998">Cell outer membrane</keyword>
<dbReference type="PANTHER" id="PTHR30329:SF21">
    <property type="entry name" value="LIPOPROTEIN YIAD-RELATED"/>
    <property type="match status" value="1"/>
</dbReference>
<evidence type="ECO:0000313" key="9">
    <source>
        <dbReference type="Proteomes" id="UP000250006"/>
    </source>
</evidence>